<evidence type="ECO:0000313" key="3">
    <source>
        <dbReference type="Proteomes" id="UP000634136"/>
    </source>
</evidence>
<gene>
    <name evidence="2" type="ORF">G2W53_034997</name>
</gene>
<sequence>MAENSNIEEKLVNRTLNHRHAVVNRKPPSSRCERL</sequence>
<protein>
    <submittedName>
        <fullName evidence="2">Uncharacterized protein</fullName>
    </submittedName>
</protein>
<comment type="caution">
    <text evidence="2">The sequence shown here is derived from an EMBL/GenBank/DDBJ whole genome shotgun (WGS) entry which is preliminary data.</text>
</comment>
<name>A0A834SQK1_9FABA</name>
<reference evidence="2" key="1">
    <citation type="submission" date="2020-09" db="EMBL/GenBank/DDBJ databases">
        <title>Genome-Enabled Discovery of Anthraquinone Biosynthesis in Senna tora.</title>
        <authorList>
            <person name="Kang S.-H."/>
            <person name="Pandey R.P."/>
            <person name="Lee C.-M."/>
            <person name="Sim J.-S."/>
            <person name="Jeong J.-T."/>
            <person name="Choi B.-S."/>
            <person name="Jung M."/>
            <person name="Ginzburg D."/>
            <person name="Zhao K."/>
            <person name="Won S.Y."/>
            <person name="Oh T.-J."/>
            <person name="Yu Y."/>
            <person name="Kim N.-H."/>
            <person name="Lee O.R."/>
            <person name="Lee T.-H."/>
            <person name="Bashyal P."/>
            <person name="Kim T.-S."/>
            <person name="Lee W.-H."/>
            <person name="Kawkins C."/>
            <person name="Kim C.-K."/>
            <person name="Kim J.S."/>
            <person name="Ahn B.O."/>
            <person name="Rhee S.Y."/>
            <person name="Sohng J.K."/>
        </authorList>
    </citation>
    <scope>NUCLEOTIDE SEQUENCE</scope>
    <source>
        <tissue evidence="2">Leaf</tissue>
    </source>
</reference>
<keyword evidence="3" id="KW-1185">Reference proteome</keyword>
<dbReference type="Proteomes" id="UP000634136">
    <property type="component" value="Unassembled WGS sequence"/>
</dbReference>
<organism evidence="2 3">
    <name type="scientific">Senna tora</name>
    <dbReference type="NCBI Taxonomy" id="362788"/>
    <lineage>
        <taxon>Eukaryota</taxon>
        <taxon>Viridiplantae</taxon>
        <taxon>Streptophyta</taxon>
        <taxon>Embryophyta</taxon>
        <taxon>Tracheophyta</taxon>
        <taxon>Spermatophyta</taxon>
        <taxon>Magnoliopsida</taxon>
        <taxon>eudicotyledons</taxon>
        <taxon>Gunneridae</taxon>
        <taxon>Pentapetalae</taxon>
        <taxon>rosids</taxon>
        <taxon>fabids</taxon>
        <taxon>Fabales</taxon>
        <taxon>Fabaceae</taxon>
        <taxon>Caesalpinioideae</taxon>
        <taxon>Cassia clade</taxon>
        <taxon>Senna</taxon>
    </lineage>
</organism>
<accession>A0A834SQK1</accession>
<dbReference type="EMBL" id="JAAIUW010000011">
    <property type="protein sequence ID" value="KAF7808254.1"/>
    <property type="molecule type" value="Genomic_DNA"/>
</dbReference>
<dbReference type="AlphaFoldDB" id="A0A834SQK1"/>
<evidence type="ECO:0000313" key="2">
    <source>
        <dbReference type="EMBL" id="KAF7808254.1"/>
    </source>
</evidence>
<feature type="region of interest" description="Disordered" evidence="1">
    <location>
        <begin position="1"/>
        <end position="35"/>
    </location>
</feature>
<proteinExistence type="predicted"/>
<evidence type="ECO:0000256" key="1">
    <source>
        <dbReference type="SAM" id="MobiDB-lite"/>
    </source>
</evidence>